<reference evidence="2 3" key="2">
    <citation type="submission" date="2020-02" db="EMBL/GenBank/DDBJ databases">
        <title>Genome sequences of Thiorhodococcus mannitoliphagus and Thiorhodococcus minor, purple sulfur photosynthetic bacteria in the gammaproteobacterial family, Chromatiaceae.</title>
        <authorList>
            <person name="Aviles F.A."/>
            <person name="Meyer T.E."/>
            <person name="Kyndt J.A."/>
        </authorList>
    </citation>
    <scope>NUCLEOTIDE SEQUENCE [LARGE SCALE GENOMIC DNA]</scope>
    <source>
        <strain evidence="2 3">DSM 18266</strain>
    </source>
</reference>
<feature type="transmembrane region" description="Helical" evidence="1">
    <location>
        <begin position="157"/>
        <end position="180"/>
    </location>
</feature>
<feature type="transmembrane region" description="Helical" evidence="1">
    <location>
        <begin position="84"/>
        <end position="109"/>
    </location>
</feature>
<proteinExistence type="predicted"/>
<feature type="transmembrane region" description="Helical" evidence="1">
    <location>
        <begin position="115"/>
        <end position="136"/>
    </location>
</feature>
<protein>
    <submittedName>
        <fullName evidence="2">Uncharacterized protein</fullName>
    </submittedName>
</protein>
<dbReference type="EMBL" id="JAAIJR010000252">
    <property type="protein sequence ID" value="NEX23619.1"/>
    <property type="molecule type" value="Genomic_DNA"/>
</dbReference>
<evidence type="ECO:0000313" key="3">
    <source>
        <dbReference type="Proteomes" id="UP000471640"/>
    </source>
</evidence>
<keyword evidence="3" id="KW-1185">Reference proteome</keyword>
<evidence type="ECO:0000256" key="1">
    <source>
        <dbReference type="SAM" id="Phobius"/>
    </source>
</evidence>
<sequence length="367" mass="42064">MRTKRNADQINKREKRDGKHRLRPAIGYKDDRGEQAFLVIDENRERWWSLLSARWDDWRRTGKPPTAVEPTPAREVLDKWLPNILFLQLLYLTTVLAGVALFVVLADLIDPETAFVVNAVIALVMMFGFIGAAFGLHKPLRPWFPNLNLSFDRGGDYGVLLGFFTLFSVLFVGSQGSVWWKTAFADRLPEVFLAEAIGYKGENVMLGLRDVRVAQGSFGVEYGAYQPRVYNHAERRSETGRCHYVARLVSTRSPETCLYLGAVEDDPQTQTKRRSSAERLLTLGPYYREPLDLGRTGTASAFKKALDDLEGSETRRCRNMIVEPIADPDALAGEEWRELWWIILALQLSPLVLLLIWAWFKWENRWL</sequence>
<dbReference type="AlphaFoldDB" id="A0A6P1E133"/>
<evidence type="ECO:0000313" key="2">
    <source>
        <dbReference type="EMBL" id="NEX23619.1"/>
    </source>
</evidence>
<keyword evidence="1" id="KW-0812">Transmembrane</keyword>
<dbReference type="RefSeq" id="WP_164657042.1">
    <property type="nucleotide sequence ID" value="NZ_JAAIJR010000252.1"/>
</dbReference>
<feature type="transmembrane region" description="Helical" evidence="1">
    <location>
        <begin position="339"/>
        <end position="360"/>
    </location>
</feature>
<keyword evidence="1" id="KW-1133">Transmembrane helix</keyword>
<gene>
    <name evidence="2" type="ORF">G3480_25650</name>
</gene>
<reference evidence="3" key="1">
    <citation type="journal article" date="2020" name="Microbiol. Resour. Announc.">
        <title>Draft Genome Sequences of Thiorhodococcus mannitoliphagus and Thiorhodococcus minor, Purple Sulfur Photosynthetic Bacteria in the Gammaproteobacterial Family Chromatiaceae.</title>
        <authorList>
            <person name="Aviles F.A."/>
            <person name="Meyer T.E."/>
            <person name="Kyndt J.A."/>
        </authorList>
    </citation>
    <scope>NUCLEOTIDE SEQUENCE [LARGE SCALE GENOMIC DNA]</scope>
    <source>
        <strain evidence="3">DSM 18266</strain>
    </source>
</reference>
<dbReference type="Proteomes" id="UP000471640">
    <property type="component" value="Unassembled WGS sequence"/>
</dbReference>
<keyword evidence="1" id="KW-0472">Membrane</keyword>
<name>A0A6P1E133_9GAMM</name>
<organism evidence="2 3">
    <name type="scientific">Thiorhodococcus mannitoliphagus</name>
    <dbReference type="NCBI Taxonomy" id="329406"/>
    <lineage>
        <taxon>Bacteria</taxon>
        <taxon>Pseudomonadati</taxon>
        <taxon>Pseudomonadota</taxon>
        <taxon>Gammaproteobacteria</taxon>
        <taxon>Chromatiales</taxon>
        <taxon>Chromatiaceae</taxon>
        <taxon>Thiorhodococcus</taxon>
    </lineage>
</organism>
<accession>A0A6P1E133</accession>
<comment type="caution">
    <text evidence="2">The sequence shown here is derived from an EMBL/GenBank/DDBJ whole genome shotgun (WGS) entry which is preliminary data.</text>
</comment>